<dbReference type="Pfam" id="PF01920">
    <property type="entry name" value="Prefoldin_2"/>
    <property type="match status" value="1"/>
</dbReference>
<dbReference type="SUPFAM" id="SSF46579">
    <property type="entry name" value="Prefoldin"/>
    <property type="match status" value="1"/>
</dbReference>
<protein>
    <submittedName>
        <fullName evidence="4">Uncharacterized protein LOC113853151 isoform X2</fullName>
    </submittedName>
</protein>
<dbReference type="AlphaFoldDB" id="A0A8B8K6T3"/>
<organism evidence="3 4">
    <name type="scientific">Abrus precatorius</name>
    <name type="common">Indian licorice</name>
    <name type="synonym">Glycine abrus</name>
    <dbReference type="NCBI Taxonomy" id="3816"/>
    <lineage>
        <taxon>Eukaryota</taxon>
        <taxon>Viridiplantae</taxon>
        <taxon>Streptophyta</taxon>
        <taxon>Embryophyta</taxon>
        <taxon>Tracheophyta</taxon>
        <taxon>Spermatophyta</taxon>
        <taxon>Magnoliopsida</taxon>
        <taxon>eudicotyledons</taxon>
        <taxon>Gunneridae</taxon>
        <taxon>Pentapetalae</taxon>
        <taxon>rosids</taxon>
        <taxon>fabids</taxon>
        <taxon>Fabales</taxon>
        <taxon>Fabaceae</taxon>
        <taxon>Papilionoideae</taxon>
        <taxon>50 kb inversion clade</taxon>
        <taxon>NPAAA clade</taxon>
        <taxon>indigoferoid/millettioid clade</taxon>
        <taxon>Abreae</taxon>
        <taxon>Abrus</taxon>
    </lineage>
</organism>
<keyword evidence="3" id="KW-1185">Reference proteome</keyword>
<dbReference type="Proteomes" id="UP000694853">
    <property type="component" value="Unplaced"/>
</dbReference>
<dbReference type="GeneID" id="113853151"/>
<evidence type="ECO:0000256" key="1">
    <source>
        <dbReference type="ARBA" id="ARBA00008045"/>
    </source>
</evidence>
<evidence type="ECO:0000313" key="4">
    <source>
        <dbReference type="RefSeq" id="XP_027339430.1"/>
    </source>
</evidence>
<reference evidence="4" key="2">
    <citation type="submission" date="2025-08" db="UniProtKB">
        <authorList>
            <consortium name="RefSeq"/>
        </authorList>
    </citation>
    <scope>IDENTIFICATION</scope>
    <source>
        <tissue evidence="4">Young leaves</tissue>
    </source>
</reference>
<dbReference type="GO" id="GO:0006457">
    <property type="term" value="P:protein folding"/>
    <property type="evidence" value="ECO:0007669"/>
    <property type="project" value="InterPro"/>
</dbReference>
<reference evidence="3" key="1">
    <citation type="journal article" date="2019" name="Toxins">
        <title>Detection of Abrin-Like and Prepropulchellin-Like Toxin Genes and Transcripts Using Whole Genome Sequencing and Full-Length Transcript Sequencing of Abrus precatorius.</title>
        <authorList>
            <person name="Hovde B.T."/>
            <person name="Daligault H.E."/>
            <person name="Hanschen E.R."/>
            <person name="Kunde Y.A."/>
            <person name="Johnson M.B."/>
            <person name="Starkenburg S.R."/>
            <person name="Johnson S.L."/>
        </authorList>
    </citation>
    <scope>NUCLEOTIDE SEQUENCE [LARGE SCALE GENOMIC DNA]</scope>
</reference>
<dbReference type="InterPro" id="IPR009053">
    <property type="entry name" value="Prefoldin"/>
</dbReference>
<dbReference type="GO" id="GO:0051082">
    <property type="term" value="F:unfolded protein binding"/>
    <property type="evidence" value="ECO:0007669"/>
    <property type="project" value="InterPro"/>
</dbReference>
<dbReference type="GO" id="GO:0016272">
    <property type="term" value="C:prefoldin complex"/>
    <property type="evidence" value="ECO:0007669"/>
    <property type="project" value="InterPro"/>
</dbReference>
<proteinExistence type="inferred from homology"/>
<dbReference type="RefSeq" id="XP_027339430.1">
    <property type="nucleotide sequence ID" value="XM_027483629.1"/>
</dbReference>
<evidence type="ECO:0000256" key="2">
    <source>
        <dbReference type="SAM" id="MobiDB-lite"/>
    </source>
</evidence>
<comment type="similarity">
    <text evidence="1">Belongs to the prefoldin subunit beta family.</text>
</comment>
<dbReference type="InterPro" id="IPR002777">
    <property type="entry name" value="PFD_beta-like"/>
</dbReference>
<feature type="region of interest" description="Disordered" evidence="2">
    <location>
        <begin position="1"/>
        <end position="22"/>
    </location>
</feature>
<dbReference type="GO" id="GO:0009409">
    <property type="term" value="P:response to cold"/>
    <property type="evidence" value="ECO:0007669"/>
    <property type="project" value="UniProtKB-ARBA"/>
</dbReference>
<dbReference type="Gene3D" id="1.10.287.370">
    <property type="match status" value="1"/>
</dbReference>
<sequence length="81" mass="8901">MASVSGSSTNTNTRPSSADLTKQLKRHEVAIAELNNIPSSRAVYQRNANLFFRTTVQTATTMEQKQLESTKAKLKNLNSSS</sequence>
<evidence type="ECO:0000313" key="3">
    <source>
        <dbReference type="Proteomes" id="UP000694853"/>
    </source>
</evidence>
<feature type="compositionally biased region" description="Polar residues" evidence="2">
    <location>
        <begin position="1"/>
        <end position="20"/>
    </location>
</feature>
<gene>
    <name evidence="4" type="primary">LOC113853151</name>
</gene>
<name>A0A8B8K6T3_ABRPR</name>
<accession>A0A8B8K6T3</accession>